<evidence type="ECO:0008006" key="4">
    <source>
        <dbReference type="Google" id="ProtNLM"/>
    </source>
</evidence>
<feature type="transmembrane region" description="Helical" evidence="1">
    <location>
        <begin position="39"/>
        <end position="62"/>
    </location>
</feature>
<proteinExistence type="predicted"/>
<evidence type="ECO:0000313" key="3">
    <source>
        <dbReference type="Proteomes" id="UP001183648"/>
    </source>
</evidence>
<keyword evidence="1" id="KW-0812">Transmembrane</keyword>
<dbReference type="EMBL" id="JAVDYG010000001">
    <property type="protein sequence ID" value="MDR7363340.1"/>
    <property type="molecule type" value="Genomic_DNA"/>
</dbReference>
<feature type="transmembrane region" description="Helical" evidence="1">
    <location>
        <begin position="74"/>
        <end position="92"/>
    </location>
</feature>
<keyword evidence="1" id="KW-0472">Membrane</keyword>
<evidence type="ECO:0000256" key="1">
    <source>
        <dbReference type="SAM" id="Phobius"/>
    </source>
</evidence>
<feature type="transmembrane region" description="Helical" evidence="1">
    <location>
        <begin position="161"/>
        <end position="180"/>
    </location>
</feature>
<dbReference type="Proteomes" id="UP001183648">
    <property type="component" value="Unassembled WGS sequence"/>
</dbReference>
<accession>A0ABU2BY72</accession>
<keyword evidence="1" id="KW-1133">Transmembrane helix</keyword>
<feature type="transmembrane region" description="Helical" evidence="1">
    <location>
        <begin position="238"/>
        <end position="258"/>
    </location>
</feature>
<name>A0ABU2BY72_9ACTN</name>
<reference evidence="2 3" key="1">
    <citation type="submission" date="2023-07" db="EMBL/GenBank/DDBJ databases">
        <title>Sequencing the genomes of 1000 actinobacteria strains.</title>
        <authorList>
            <person name="Klenk H.-P."/>
        </authorList>
    </citation>
    <scope>NUCLEOTIDE SEQUENCE [LARGE SCALE GENOMIC DNA]</scope>
    <source>
        <strain evidence="2 3">DSM 19426</strain>
    </source>
</reference>
<organism evidence="2 3">
    <name type="scientific">Nocardioides marmoribigeumensis</name>
    <dbReference type="NCBI Taxonomy" id="433649"/>
    <lineage>
        <taxon>Bacteria</taxon>
        <taxon>Bacillati</taxon>
        <taxon>Actinomycetota</taxon>
        <taxon>Actinomycetes</taxon>
        <taxon>Propionibacteriales</taxon>
        <taxon>Nocardioidaceae</taxon>
        <taxon>Nocardioides</taxon>
    </lineage>
</organism>
<evidence type="ECO:0000313" key="2">
    <source>
        <dbReference type="EMBL" id="MDR7363340.1"/>
    </source>
</evidence>
<dbReference type="RefSeq" id="WP_310303638.1">
    <property type="nucleotide sequence ID" value="NZ_BAAAPS010000003.1"/>
</dbReference>
<gene>
    <name evidence="2" type="ORF">J2S63_002893</name>
</gene>
<sequence length="266" mass="28263">MSTTTQTPTRTRTAAAVPIPLARLVKVELRKSFDTTAGLWLLASIGLLSLLTTGAVIAWSSAGEQTYQTFTLAIGRPLSIVLPIIATLTVTSEWSQRSGLTTFSLVPHRRRVVLAKALALALVAAPSMLLAFGVGALGHLVGTAIRGTEPVWNLTWASVGQFALGNVLGVLVGFTLGLLVRSTAAALASYFVITFVAPPLLMLLATSQAWFHDLHPWVDPTVPQNALFGPAALGSDQWQQLAVTSIVWLALPLAWGLARLVRAEVK</sequence>
<keyword evidence="3" id="KW-1185">Reference proteome</keyword>
<comment type="caution">
    <text evidence="2">The sequence shown here is derived from an EMBL/GenBank/DDBJ whole genome shotgun (WGS) entry which is preliminary data.</text>
</comment>
<feature type="transmembrane region" description="Helical" evidence="1">
    <location>
        <begin position="113"/>
        <end position="141"/>
    </location>
</feature>
<protein>
    <recommendedName>
        <fullName evidence="4">ABC transporter permease</fullName>
    </recommendedName>
</protein>
<feature type="transmembrane region" description="Helical" evidence="1">
    <location>
        <begin position="187"/>
        <end position="211"/>
    </location>
</feature>